<dbReference type="SUPFAM" id="SSF56655">
    <property type="entry name" value="Carbohydrate phosphatase"/>
    <property type="match status" value="1"/>
</dbReference>
<dbReference type="Proteomes" id="UP000194798">
    <property type="component" value="Unassembled WGS sequence"/>
</dbReference>
<name>A0A251X911_9GAMM</name>
<dbReference type="PANTHER" id="PTHR43028">
    <property type="entry name" value="3'(2'),5'-BISPHOSPHATE NUCLEOTIDASE 1"/>
    <property type="match status" value="1"/>
</dbReference>
<dbReference type="GO" id="GO:0000103">
    <property type="term" value="P:sulfate assimilation"/>
    <property type="evidence" value="ECO:0007669"/>
    <property type="project" value="TreeGrafter"/>
</dbReference>
<comment type="similarity">
    <text evidence="2 9">Belongs to the inositol monophosphatase superfamily. CysQ family.</text>
</comment>
<dbReference type="HAMAP" id="MF_02095">
    <property type="entry name" value="CysQ"/>
    <property type="match status" value="1"/>
</dbReference>
<dbReference type="PANTHER" id="PTHR43028:SF5">
    <property type="entry name" value="3'(2'),5'-BISPHOSPHATE NUCLEOTIDASE 1"/>
    <property type="match status" value="1"/>
</dbReference>
<evidence type="ECO:0000256" key="4">
    <source>
        <dbReference type="ARBA" id="ARBA00022519"/>
    </source>
</evidence>
<keyword evidence="8 9" id="KW-0472">Membrane</keyword>
<feature type="binding site" evidence="9">
    <location>
        <position position="109"/>
    </location>
    <ligand>
        <name>Mg(2+)</name>
        <dbReference type="ChEBI" id="CHEBI:18420"/>
        <label>1</label>
    </ligand>
</feature>
<evidence type="ECO:0000256" key="3">
    <source>
        <dbReference type="ARBA" id="ARBA00022475"/>
    </source>
</evidence>
<feature type="binding site" evidence="9">
    <location>
        <begin position="111"/>
        <end position="114"/>
    </location>
    <ligand>
        <name>substrate</name>
    </ligand>
</feature>
<keyword evidence="4 9" id="KW-0997">Cell inner membrane</keyword>
<dbReference type="CDD" id="cd01638">
    <property type="entry name" value="CysQ"/>
    <property type="match status" value="1"/>
</dbReference>
<feature type="binding site" evidence="9">
    <location>
        <position position="111"/>
    </location>
    <ligand>
        <name>Mg(2+)</name>
        <dbReference type="ChEBI" id="CHEBI:18420"/>
        <label>1</label>
    </ligand>
</feature>
<dbReference type="Gene3D" id="3.30.540.10">
    <property type="entry name" value="Fructose-1,6-Bisphosphatase, subunit A, domain 1"/>
    <property type="match status" value="1"/>
</dbReference>
<sequence>MLCQISESDPDPTEYESQDTGLSELAQLTEASSDIARQAGERILQLYNTPFDIWHKPDGSPVTSADIAAHRIIVEALSALTPELPILSEESAHVSYLEREQWSRYWLVDPLDGTLEFVHRRDHFTVNIALIVDQKPVLGVIYAPVSGVLYYAYNQGGSYKQLPGHLPHVIQTRAMPENRIVVAGSYSRYSPKVQSLVSSLGEQTQLLSVGSSLKSCLVAEGAADIYPCFGLTSEWDTAAAQCILEEAGGHLTDMSLNPLRYNTKRSLLNPNFLAFADNDHPWQRHLLKTALAEAQQ</sequence>
<feature type="binding site" evidence="10">
    <location>
        <position position="111"/>
    </location>
    <ligand>
        <name>Mg(2+)</name>
        <dbReference type="ChEBI" id="CHEBI:18420"/>
        <label>1</label>
        <note>catalytic</note>
    </ligand>
</feature>
<accession>A0A251X911</accession>
<dbReference type="InterPro" id="IPR006240">
    <property type="entry name" value="CysQ"/>
</dbReference>
<dbReference type="PROSITE" id="PS00629">
    <property type="entry name" value="IMP_1"/>
    <property type="match status" value="1"/>
</dbReference>
<feature type="binding site" evidence="10">
    <location>
        <position position="112"/>
    </location>
    <ligand>
        <name>Mg(2+)</name>
        <dbReference type="ChEBI" id="CHEBI:18420"/>
        <label>1</label>
        <note>catalytic</note>
    </ligand>
</feature>
<evidence type="ECO:0000256" key="9">
    <source>
        <dbReference type="HAMAP-Rule" id="MF_02095"/>
    </source>
</evidence>
<dbReference type="GO" id="GO:0005886">
    <property type="term" value="C:plasma membrane"/>
    <property type="evidence" value="ECO:0007669"/>
    <property type="project" value="UniProtKB-SubCell"/>
</dbReference>
<feature type="binding site" evidence="9">
    <location>
        <position position="89"/>
    </location>
    <ligand>
        <name>Mg(2+)</name>
        <dbReference type="ChEBI" id="CHEBI:18420"/>
        <label>1</label>
    </ligand>
</feature>
<evidence type="ECO:0000256" key="8">
    <source>
        <dbReference type="ARBA" id="ARBA00023136"/>
    </source>
</evidence>
<feature type="binding site" evidence="10">
    <location>
        <position position="109"/>
    </location>
    <ligand>
        <name>Mg(2+)</name>
        <dbReference type="ChEBI" id="CHEBI:18420"/>
        <label>1</label>
        <note>catalytic</note>
    </ligand>
</feature>
<organism evidence="11 12">
    <name type="scientific">Thioflexithrix psekupsensis</name>
    <dbReference type="NCBI Taxonomy" id="1570016"/>
    <lineage>
        <taxon>Bacteria</taxon>
        <taxon>Pseudomonadati</taxon>
        <taxon>Pseudomonadota</taxon>
        <taxon>Gammaproteobacteria</taxon>
        <taxon>Thiotrichales</taxon>
        <taxon>Thioflexithrix</taxon>
    </lineage>
</organism>
<dbReference type="EC" id="3.1.3.7" evidence="9"/>
<evidence type="ECO:0000256" key="6">
    <source>
        <dbReference type="ARBA" id="ARBA00022801"/>
    </source>
</evidence>
<dbReference type="InterPro" id="IPR000760">
    <property type="entry name" value="Inositol_monophosphatase-like"/>
</dbReference>
<feature type="binding site" evidence="9">
    <location>
        <position position="109"/>
    </location>
    <ligand>
        <name>Mg(2+)</name>
        <dbReference type="ChEBI" id="CHEBI:18420"/>
        <label>2</label>
    </ligand>
</feature>
<comment type="catalytic activity">
    <reaction evidence="1 9">
        <text>adenosine 3',5'-bisphosphate + H2O = AMP + phosphate</text>
        <dbReference type="Rhea" id="RHEA:10040"/>
        <dbReference type="ChEBI" id="CHEBI:15377"/>
        <dbReference type="ChEBI" id="CHEBI:43474"/>
        <dbReference type="ChEBI" id="CHEBI:58343"/>
        <dbReference type="ChEBI" id="CHEBI:456215"/>
        <dbReference type="EC" id="3.1.3.7"/>
    </reaction>
</comment>
<evidence type="ECO:0000256" key="10">
    <source>
        <dbReference type="PIRSR" id="PIRSR600760-2"/>
    </source>
</evidence>
<comment type="function">
    <text evidence="9">Converts adenosine-3',5'-bisphosphate (PAP) to AMP.</text>
</comment>
<comment type="caution">
    <text evidence="11">The sequence shown here is derived from an EMBL/GenBank/DDBJ whole genome shotgun (WGS) entry which is preliminary data.</text>
</comment>
<dbReference type="PROSITE" id="PS00630">
    <property type="entry name" value="IMP_2"/>
    <property type="match status" value="1"/>
</dbReference>
<comment type="cofactor">
    <cofactor evidence="9 10">
        <name>Mg(2+)</name>
        <dbReference type="ChEBI" id="CHEBI:18420"/>
    </cofactor>
</comment>
<dbReference type="GO" id="GO:0050427">
    <property type="term" value="P:3'-phosphoadenosine 5'-phosphosulfate metabolic process"/>
    <property type="evidence" value="ECO:0007669"/>
    <property type="project" value="TreeGrafter"/>
</dbReference>
<feature type="binding site" evidence="9">
    <location>
        <position position="236"/>
    </location>
    <ligand>
        <name>substrate</name>
    </ligand>
</feature>
<dbReference type="RefSeq" id="WP_086488200.1">
    <property type="nucleotide sequence ID" value="NZ_MSLT01000012.1"/>
</dbReference>
<dbReference type="Gene3D" id="3.40.190.80">
    <property type="match status" value="1"/>
</dbReference>
<keyword evidence="5 9" id="KW-0479">Metal-binding</keyword>
<dbReference type="InterPro" id="IPR020583">
    <property type="entry name" value="Inositol_monoP_metal-BS"/>
</dbReference>
<evidence type="ECO:0000313" key="12">
    <source>
        <dbReference type="Proteomes" id="UP000194798"/>
    </source>
</evidence>
<keyword evidence="12" id="KW-1185">Reference proteome</keyword>
<dbReference type="AlphaFoldDB" id="A0A251X911"/>
<evidence type="ECO:0000256" key="2">
    <source>
        <dbReference type="ARBA" id="ARBA00005289"/>
    </source>
</evidence>
<dbReference type="InterPro" id="IPR020550">
    <property type="entry name" value="Inositol_monophosphatase_CS"/>
</dbReference>
<keyword evidence="6 9" id="KW-0378">Hydrolase</keyword>
<reference evidence="11 12" key="1">
    <citation type="submission" date="2016-12" db="EMBL/GenBank/DDBJ databases">
        <title>Thioflexothrix psekupsii D3 genome sequencing and assembly.</title>
        <authorList>
            <person name="Fomenkov A."/>
            <person name="Vincze T."/>
            <person name="Grabovich M."/>
            <person name="Anton B.P."/>
            <person name="Dubinina G."/>
            <person name="Orlova M."/>
            <person name="Belousova E."/>
            <person name="Roberts R.J."/>
        </authorList>
    </citation>
    <scope>NUCLEOTIDE SEQUENCE [LARGE SCALE GENOMIC DNA]</scope>
    <source>
        <strain evidence="11">D3</strain>
    </source>
</reference>
<evidence type="ECO:0000256" key="7">
    <source>
        <dbReference type="ARBA" id="ARBA00022842"/>
    </source>
</evidence>
<dbReference type="GO" id="GO:0046854">
    <property type="term" value="P:phosphatidylinositol phosphate biosynthetic process"/>
    <property type="evidence" value="ECO:0007669"/>
    <property type="project" value="InterPro"/>
</dbReference>
<proteinExistence type="inferred from homology"/>
<feature type="binding site" evidence="10">
    <location>
        <position position="89"/>
    </location>
    <ligand>
        <name>Mg(2+)</name>
        <dbReference type="ChEBI" id="CHEBI:18420"/>
        <label>1</label>
        <note>catalytic</note>
    </ligand>
</feature>
<feature type="binding site" evidence="9">
    <location>
        <position position="89"/>
    </location>
    <ligand>
        <name>substrate</name>
    </ligand>
</feature>
<dbReference type="GO" id="GO:0000287">
    <property type="term" value="F:magnesium ion binding"/>
    <property type="evidence" value="ECO:0007669"/>
    <property type="project" value="UniProtKB-UniRule"/>
</dbReference>
<feature type="binding site" evidence="10">
    <location>
        <position position="236"/>
    </location>
    <ligand>
        <name>Mg(2+)</name>
        <dbReference type="ChEBI" id="CHEBI:18420"/>
        <label>1</label>
        <note>catalytic</note>
    </ligand>
</feature>
<dbReference type="InterPro" id="IPR050725">
    <property type="entry name" value="CysQ/Inositol_MonoPase"/>
</dbReference>
<protein>
    <recommendedName>
        <fullName evidence="9">3'(2'),5'-bisphosphate nucleotidase CysQ</fullName>
        <ecNumber evidence="9">3.1.3.7</ecNumber>
    </recommendedName>
    <alternativeName>
        <fullName evidence="9">3'(2'),5-bisphosphonucleoside 3'(2')-phosphohydrolase</fullName>
    </alternativeName>
    <alternativeName>
        <fullName evidence="9">3'-phosphoadenosine 5'-phosphate phosphatase</fullName>
        <shortName evidence="9">PAP phosphatase</shortName>
    </alternativeName>
</protein>
<keyword evidence="7 9" id="KW-0460">Magnesium</keyword>
<keyword evidence="3 9" id="KW-1003">Cell membrane</keyword>
<dbReference type="OrthoDB" id="9785695at2"/>
<dbReference type="NCBIfam" id="TIGR01331">
    <property type="entry name" value="bisphos_cysQ"/>
    <property type="match status" value="1"/>
</dbReference>
<evidence type="ECO:0000256" key="5">
    <source>
        <dbReference type="ARBA" id="ARBA00022723"/>
    </source>
</evidence>
<gene>
    <name evidence="9" type="primary">cysQ</name>
    <name evidence="11" type="ORF">TPSD3_08915</name>
</gene>
<dbReference type="Pfam" id="PF00459">
    <property type="entry name" value="Inositol_P"/>
    <property type="match status" value="1"/>
</dbReference>
<feature type="binding site" evidence="9">
    <location>
        <position position="236"/>
    </location>
    <ligand>
        <name>Mg(2+)</name>
        <dbReference type="ChEBI" id="CHEBI:18420"/>
        <label>2</label>
    </ligand>
</feature>
<dbReference type="EMBL" id="MSLT01000012">
    <property type="protein sequence ID" value="OUD14420.1"/>
    <property type="molecule type" value="Genomic_DNA"/>
</dbReference>
<dbReference type="GO" id="GO:0008441">
    <property type="term" value="F:3'(2'),5'-bisphosphate nucleotidase activity"/>
    <property type="evidence" value="ECO:0007669"/>
    <property type="project" value="UniProtKB-UniRule"/>
</dbReference>
<evidence type="ECO:0000313" key="11">
    <source>
        <dbReference type="EMBL" id="OUD14420.1"/>
    </source>
</evidence>
<dbReference type="PRINTS" id="PR00377">
    <property type="entry name" value="IMPHPHTASES"/>
</dbReference>
<feature type="binding site" evidence="9">
    <location>
        <position position="112"/>
    </location>
    <ligand>
        <name>Mg(2+)</name>
        <dbReference type="ChEBI" id="CHEBI:18420"/>
        <label>2</label>
    </ligand>
</feature>
<evidence type="ECO:0000256" key="1">
    <source>
        <dbReference type="ARBA" id="ARBA00001625"/>
    </source>
</evidence>
<comment type="subcellular location">
    <subcellularLocation>
        <location evidence="9">Cell inner membrane</location>
        <topology evidence="9">Peripheral membrane protein</topology>
        <orientation evidence="9">Cytoplasmic side</orientation>
    </subcellularLocation>
</comment>